<keyword evidence="5" id="KW-1185">Reference proteome</keyword>
<sequence length="329" mass="35132">MAEYLKSNTREVVMKVLQKVMMMMLFLATCSSFAGQQIDKSLTVSDVSSVNIENLRGNITVIGWDKGTISVKGELEDDAEGLLFKQEGSRVKIKVELENKSNNFWGNNAKGSVLTIHMPKNIRVSFEGIASDINFENLHASVEAKTVSGNIQAVNLSERIELISVSGDIDSSQLSGKVSLSSVSGNIKDRQSRGRLSLRVVSGEIDAQSAAKEVMIENVSGNINIGLNETDELSVANVSGDFSGTVSLNDGGVVKMSSISGGLALKLQKNVQASFRLSASAGGDITNKITTQKSNKAKYGPSSKLYFETGSANANVRANTVNGNIRVSN</sequence>
<dbReference type="Proteomes" id="UP000321917">
    <property type="component" value="Unassembled WGS sequence"/>
</dbReference>
<comment type="caution">
    <text evidence="4">The sequence shown here is derived from an EMBL/GenBank/DDBJ whole genome shotgun (WGS) entry which is preliminary data.</text>
</comment>
<feature type="signal peptide" evidence="1">
    <location>
        <begin position="1"/>
        <end position="34"/>
    </location>
</feature>
<evidence type="ECO:0000256" key="1">
    <source>
        <dbReference type="SAM" id="SignalP"/>
    </source>
</evidence>
<feature type="domain" description="DUF4097" evidence="2">
    <location>
        <begin position="51"/>
        <end position="327"/>
    </location>
</feature>
<dbReference type="EMBL" id="VOLQ01000012">
    <property type="protein sequence ID" value="TWX67684.1"/>
    <property type="molecule type" value="Genomic_DNA"/>
</dbReference>
<feature type="chain" id="PRO_5022711313" evidence="1">
    <location>
        <begin position="35"/>
        <end position="329"/>
    </location>
</feature>
<protein>
    <submittedName>
        <fullName evidence="4">DUF4097 family beta strand repeat protein</fullName>
    </submittedName>
</protein>
<dbReference type="AlphaFoldDB" id="A0A5C6QF74"/>
<gene>
    <name evidence="3" type="ORF">ESZ26_05890</name>
    <name evidence="4" type="ORF">ESZ27_08150</name>
</gene>
<dbReference type="Pfam" id="PF13349">
    <property type="entry name" value="DUF4097"/>
    <property type="match status" value="1"/>
</dbReference>
<dbReference type="OrthoDB" id="6194490at2"/>
<evidence type="ECO:0000313" key="6">
    <source>
        <dbReference type="Proteomes" id="UP000321917"/>
    </source>
</evidence>
<evidence type="ECO:0000313" key="5">
    <source>
        <dbReference type="Proteomes" id="UP000321525"/>
    </source>
</evidence>
<evidence type="ECO:0000313" key="4">
    <source>
        <dbReference type="EMBL" id="TWX67684.1"/>
    </source>
</evidence>
<dbReference type="Proteomes" id="UP000321525">
    <property type="component" value="Unassembled WGS sequence"/>
</dbReference>
<dbReference type="EMBL" id="VOLR01000006">
    <property type="protein sequence ID" value="TWX61269.1"/>
    <property type="molecule type" value="Genomic_DNA"/>
</dbReference>
<evidence type="ECO:0000313" key="3">
    <source>
        <dbReference type="EMBL" id="TWX61269.1"/>
    </source>
</evidence>
<name>A0A5C6QF74_9GAMM</name>
<accession>A0A5C6QF74</accession>
<evidence type="ECO:0000259" key="2">
    <source>
        <dbReference type="Pfam" id="PF13349"/>
    </source>
</evidence>
<dbReference type="InterPro" id="IPR025164">
    <property type="entry name" value="Toastrack_DUF4097"/>
</dbReference>
<proteinExistence type="predicted"/>
<keyword evidence="1" id="KW-0732">Signal</keyword>
<reference evidence="4 6" key="1">
    <citation type="submission" date="2019-07" db="EMBL/GenBank/DDBJ databases">
        <title>Genomes of sea-ice associated Colwellia species.</title>
        <authorList>
            <person name="Bowman J.P."/>
        </authorList>
    </citation>
    <scope>NUCLEOTIDE SEQUENCE [LARGE SCALE GENOMIC DNA]</scope>
    <source>
        <strain evidence="3 5">ACAM 607</strain>
        <strain evidence="4 6">IC036</strain>
    </source>
</reference>
<organism evidence="4 6">
    <name type="scientific">Colwellia hornerae</name>
    <dbReference type="NCBI Taxonomy" id="89402"/>
    <lineage>
        <taxon>Bacteria</taxon>
        <taxon>Pseudomonadati</taxon>
        <taxon>Pseudomonadota</taxon>
        <taxon>Gammaproteobacteria</taxon>
        <taxon>Alteromonadales</taxon>
        <taxon>Colwelliaceae</taxon>
        <taxon>Colwellia</taxon>
    </lineage>
</organism>